<dbReference type="Gene3D" id="3.40.50.360">
    <property type="match status" value="1"/>
</dbReference>
<keyword evidence="9" id="KW-1185">Reference proteome</keyword>
<evidence type="ECO:0000256" key="1">
    <source>
        <dbReference type="ARBA" id="ARBA00001974"/>
    </source>
</evidence>
<dbReference type="OrthoDB" id="9798454at2"/>
<comment type="similarity">
    <text evidence="4">Belongs to the oxidoreductase MdaB family.</text>
</comment>
<dbReference type="AlphaFoldDB" id="A0A2Z4XY97"/>
<reference evidence="6 8" key="1">
    <citation type="submission" date="2017-06" db="EMBL/GenBank/DDBJ databases">
        <title>Complete genome of Francisella adeliensis.</title>
        <authorList>
            <person name="Vallesi A."/>
            <person name="Sjodin A."/>
        </authorList>
    </citation>
    <scope>NUCLEOTIDE SEQUENCE [LARGE SCALE GENOMIC DNA]</scope>
    <source>
        <strain evidence="6 8">FDC440</strain>
    </source>
</reference>
<dbReference type="Proteomes" id="UP000681131">
    <property type="component" value="Chromosome"/>
</dbReference>
<evidence type="ECO:0000256" key="4">
    <source>
        <dbReference type="ARBA" id="ARBA00037981"/>
    </source>
</evidence>
<dbReference type="EMBL" id="CP043424">
    <property type="protein sequence ID" value="QIW11954.1"/>
    <property type="molecule type" value="Genomic_DNA"/>
</dbReference>
<dbReference type="InterPro" id="IPR029039">
    <property type="entry name" value="Flavoprotein-like_sf"/>
</dbReference>
<protein>
    <submittedName>
        <fullName evidence="6 7">Flavodoxin</fullName>
    </submittedName>
</protein>
<proteinExistence type="inferred from homology"/>
<accession>A0A2Z4XY97</accession>
<evidence type="ECO:0000313" key="7">
    <source>
        <dbReference type="EMBL" id="QIW11954.1"/>
    </source>
</evidence>
<evidence type="ECO:0000313" key="6">
    <source>
        <dbReference type="EMBL" id="AXA33720.1"/>
    </source>
</evidence>
<dbReference type="PANTHER" id="PTHR46305">
    <property type="match status" value="1"/>
</dbReference>
<dbReference type="InterPro" id="IPR003680">
    <property type="entry name" value="Flavodoxin_fold"/>
</dbReference>
<keyword evidence="3" id="KW-0274">FAD</keyword>
<reference evidence="7 9" key="2">
    <citation type="submission" date="2019-08" db="EMBL/GenBank/DDBJ databases">
        <title>Complete genome sequences of Francisella adeliensis (FSC1325 and FSC1326).</title>
        <authorList>
            <person name="Ohrman C."/>
            <person name="Uneklint I."/>
            <person name="Vallesi A."/>
            <person name="Karlsson L."/>
            <person name="Sjodin A."/>
        </authorList>
    </citation>
    <scope>NUCLEOTIDE SEQUENCE [LARGE SCALE GENOMIC DNA]</scope>
    <source>
        <strain evidence="7 9">FSC1325</strain>
    </source>
</reference>
<dbReference type="InterPro" id="IPR052397">
    <property type="entry name" value="NADPH-QR_MdaB"/>
</dbReference>
<feature type="domain" description="Flavodoxin-like fold" evidence="5">
    <location>
        <begin position="2"/>
        <end position="188"/>
    </location>
</feature>
<dbReference type="Proteomes" id="UP000251120">
    <property type="component" value="Chromosome"/>
</dbReference>
<evidence type="ECO:0000313" key="8">
    <source>
        <dbReference type="Proteomes" id="UP000251120"/>
    </source>
</evidence>
<gene>
    <name evidence="6" type="ORF">CDH04_04525</name>
    <name evidence="7" type="ORF">FZC43_04530</name>
</gene>
<dbReference type="KEGG" id="fad:CDH04_04525"/>
<dbReference type="PANTHER" id="PTHR46305:SF3">
    <property type="entry name" value="NADPH:QUINONE OXIDOREDUCTASE MDAB"/>
    <property type="match status" value="1"/>
</dbReference>
<comment type="cofactor">
    <cofactor evidence="1">
        <name>FAD</name>
        <dbReference type="ChEBI" id="CHEBI:57692"/>
    </cofactor>
</comment>
<organism evidence="6 8">
    <name type="scientific">Francisella adeliensis</name>
    <dbReference type="NCBI Taxonomy" id="2007306"/>
    <lineage>
        <taxon>Bacteria</taxon>
        <taxon>Pseudomonadati</taxon>
        <taxon>Pseudomonadota</taxon>
        <taxon>Gammaproteobacteria</taxon>
        <taxon>Thiotrichales</taxon>
        <taxon>Francisellaceae</taxon>
        <taxon>Francisella</taxon>
    </lineage>
</organism>
<dbReference type="SUPFAM" id="SSF52218">
    <property type="entry name" value="Flavoproteins"/>
    <property type="match status" value="1"/>
</dbReference>
<dbReference type="RefSeq" id="WP_112869894.1">
    <property type="nucleotide sequence ID" value="NZ_CP021781.1"/>
</dbReference>
<name>A0A2Z4XY97_9GAMM</name>
<evidence type="ECO:0000313" key="9">
    <source>
        <dbReference type="Proteomes" id="UP000681131"/>
    </source>
</evidence>
<dbReference type="EMBL" id="CP021781">
    <property type="protein sequence ID" value="AXA33720.1"/>
    <property type="molecule type" value="Genomic_DNA"/>
</dbReference>
<sequence length="194" mass="22739">MKNILIINTHKTYQHTAGDLTKTLIKNAQNKLLEKNYSVLTTHVEQGYEIQEEVEKHLWADIIILQIPVHWMGVSWIFKKYIDEIFTAGIQGVFSDGDGRTRSDIKKQYGTGGKLTNKKYMLSLTYNAPFEAFCNKDQYLLEGKTPDDMFLPMHLNFRFLGMQKIPTFVMYDVVKNPKLEDDFIKFDEHIQKYF</sequence>
<keyword evidence="2" id="KW-0285">Flavoprotein</keyword>
<evidence type="ECO:0000256" key="2">
    <source>
        <dbReference type="ARBA" id="ARBA00022630"/>
    </source>
</evidence>
<dbReference type="Pfam" id="PF02525">
    <property type="entry name" value="Flavodoxin_2"/>
    <property type="match status" value="1"/>
</dbReference>
<evidence type="ECO:0000256" key="3">
    <source>
        <dbReference type="ARBA" id="ARBA00022827"/>
    </source>
</evidence>
<evidence type="ECO:0000259" key="5">
    <source>
        <dbReference type="Pfam" id="PF02525"/>
    </source>
</evidence>